<evidence type="ECO:0000256" key="8">
    <source>
        <dbReference type="ARBA" id="ARBA00022516"/>
    </source>
</evidence>
<dbReference type="GO" id="GO:0016024">
    <property type="term" value="P:CDP-diacylglycerol biosynthetic process"/>
    <property type="evidence" value="ECO:0007669"/>
    <property type="project" value="UniProtKB-UniPathway"/>
</dbReference>
<dbReference type="InterPro" id="IPR015222">
    <property type="entry name" value="Tam41"/>
</dbReference>
<keyword evidence="20" id="KW-1185">Reference proteome</keyword>
<evidence type="ECO:0000256" key="2">
    <source>
        <dbReference type="ARBA" id="ARBA00004443"/>
    </source>
</evidence>
<comment type="cofactor">
    <cofactor evidence="1">
        <name>Mg(2+)</name>
        <dbReference type="ChEBI" id="CHEBI:18420"/>
    </cofactor>
</comment>
<name>A0A075AXN8_ROZAC</name>
<evidence type="ECO:0000256" key="13">
    <source>
        <dbReference type="ARBA" id="ARBA00023098"/>
    </source>
</evidence>
<dbReference type="HOGENOM" id="CLU_030279_1_1_1"/>
<evidence type="ECO:0000256" key="9">
    <source>
        <dbReference type="ARBA" id="ARBA00022679"/>
    </source>
</evidence>
<evidence type="ECO:0000313" key="19">
    <source>
        <dbReference type="EMBL" id="EPZ33314.1"/>
    </source>
</evidence>
<keyword evidence="9" id="KW-0808">Transferase</keyword>
<evidence type="ECO:0000256" key="17">
    <source>
        <dbReference type="ARBA" id="ARBA00023264"/>
    </source>
</evidence>
<evidence type="ECO:0000313" key="20">
    <source>
        <dbReference type="Proteomes" id="UP000030755"/>
    </source>
</evidence>
<dbReference type="PANTHER" id="PTHR13619">
    <property type="entry name" value="PHOSPHATIDATE CYTIDYLYLTRANSFERASE, MITOCHONDRIAL"/>
    <property type="match status" value="1"/>
</dbReference>
<dbReference type="UniPathway" id="UPA00557">
    <property type="reaction ID" value="UER00614"/>
</dbReference>
<evidence type="ECO:0000256" key="3">
    <source>
        <dbReference type="ARBA" id="ARBA00005119"/>
    </source>
</evidence>
<reference evidence="19 20" key="1">
    <citation type="journal article" date="2013" name="Curr. Biol.">
        <title>Shared signatures of parasitism and phylogenomics unite Cryptomycota and microsporidia.</title>
        <authorList>
            <person name="James T.Y."/>
            <person name="Pelin A."/>
            <person name="Bonen L."/>
            <person name="Ahrendt S."/>
            <person name="Sain D."/>
            <person name="Corradi N."/>
            <person name="Stajich J.E."/>
        </authorList>
    </citation>
    <scope>NUCLEOTIDE SEQUENCE [LARGE SCALE GENOMIC DNA]</scope>
    <source>
        <strain evidence="19 20">CSF55</strain>
    </source>
</reference>
<evidence type="ECO:0000256" key="6">
    <source>
        <dbReference type="ARBA" id="ARBA00012487"/>
    </source>
</evidence>
<keyword evidence="14" id="KW-0496">Mitochondrion</keyword>
<keyword evidence="10" id="KW-0548">Nucleotidyltransferase</keyword>
<keyword evidence="13" id="KW-0443">Lipid metabolism</keyword>
<dbReference type="GO" id="GO:0004605">
    <property type="term" value="F:phosphatidate cytidylyltransferase activity"/>
    <property type="evidence" value="ECO:0007669"/>
    <property type="project" value="UniProtKB-EC"/>
</dbReference>
<evidence type="ECO:0000256" key="15">
    <source>
        <dbReference type="ARBA" id="ARBA00023136"/>
    </source>
</evidence>
<evidence type="ECO:0000256" key="4">
    <source>
        <dbReference type="ARBA" id="ARBA00005189"/>
    </source>
</evidence>
<evidence type="ECO:0000256" key="10">
    <source>
        <dbReference type="ARBA" id="ARBA00022695"/>
    </source>
</evidence>
<dbReference type="GO" id="GO:0032049">
    <property type="term" value="P:cardiolipin biosynthetic process"/>
    <property type="evidence" value="ECO:0007669"/>
    <property type="project" value="InterPro"/>
</dbReference>
<comment type="subcellular location">
    <subcellularLocation>
        <location evidence="2">Mitochondrion inner membrane</location>
        <topology evidence="2">Peripheral membrane protein</topology>
        <orientation evidence="2">Matrix side</orientation>
    </subcellularLocation>
</comment>
<dbReference type="Proteomes" id="UP000030755">
    <property type="component" value="Unassembled WGS sequence"/>
</dbReference>
<dbReference type="PANTHER" id="PTHR13619:SF0">
    <property type="entry name" value="PHOSPHATIDATE CYTIDYLYLTRANSFERASE, MITOCHONDRIAL"/>
    <property type="match status" value="1"/>
</dbReference>
<evidence type="ECO:0000256" key="14">
    <source>
        <dbReference type="ARBA" id="ARBA00023128"/>
    </source>
</evidence>
<evidence type="ECO:0000256" key="5">
    <source>
        <dbReference type="ARBA" id="ARBA00005458"/>
    </source>
</evidence>
<organism evidence="19 20">
    <name type="scientific">Rozella allomycis (strain CSF55)</name>
    <dbReference type="NCBI Taxonomy" id="988480"/>
    <lineage>
        <taxon>Eukaryota</taxon>
        <taxon>Fungi</taxon>
        <taxon>Fungi incertae sedis</taxon>
        <taxon>Cryptomycota</taxon>
        <taxon>Cryptomycota incertae sedis</taxon>
        <taxon>Rozella</taxon>
    </lineage>
</organism>
<dbReference type="EMBL" id="KE561067">
    <property type="protein sequence ID" value="EPZ33314.1"/>
    <property type="molecule type" value="Genomic_DNA"/>
</dbReference>
<comment type="similarity">
    <text evidence="5">Belongs to the TAM41 family.</text>
</comment>
<dbReference type="GO" id="GO:0005743">
    <property type="term" value="C:mitochondrial inner membrane"/>
    <property type="evidence" value="ECO:0007669"/>
    <property type="project" value="UniProtKB-SubCell"/>
</dbReference>
<keyword evidence="8" id="KW-0444">Lipid biosynthesis</keyword>
<keyword evidence="16" id="KW-0594">Phospholipid biosynthesis</keyword>
<comment type="pathway">
    <text evidence="4">Lipid metabolism.</text>
</comment>
<keyword evidence="15" id="KW-0472">Membrane</keyword>
<keyword evidence="17" id="KW-1208">Phospholipid metabolism</keyword>
<gene>
    <name evidence="19" type="ORF">O9G_001726</name>
</gene>
<keyword evidence="11" id="KW-0999">Mitochondrion inner membrane</keyword>
<proteinExistence type="inferred from homology"/>
<accession>A0A075AXN8</accession>
<dbReference type="AlphaFoldDB" id="A0A075AXN8"/>
<evidence type="ECO:0000256" key="16">
    <source>
        <dbReference type="ARBA" id="ARBA00023209"/>
    </source>
</evidence>
<dbReference type="EC" id="2.7.7.41" evidence="6"/>
<comment type="pathway">
    <text evidence="3">Phospholipid metabolism; CDP-diacylglycerol biosynthesis; CDP-diacylglycerol from sn-glycerol 3-phosphate: step 3/3.</text>
</comment>
<sequence length="366" mass="41838">MSFNQIKYRKLVDIVSFFKAPIDFAVAYGSAVFPQSQRQKKNTVAKFIVMYKMYDFIFGVKSPLEFHSENMKQNPDHYSSLKLFGPKIVSCIQEKIPAHIYYNTLIHINGNLIKYGVVSLNDLSNDLKNWNTMFLAGRMHKPISIIKSNSDLDKLLSRNLEYAVYTSLLLLPKSFTLKDLYLAITSLSYIGDPRKGIAENPNKIENIVNHQFDCFNTINLEYAVYTSLLLLPKSFTLKDLYLTITSLSYIGDPRKDIAENPNKIANIVNHQFDCFNTMYLPVLEKLAIIEKGIVTRTIPFETIIENLSPHLKLKLNGNYSKPNVIKNLKDIVNMPSIFQAAKGLLTAGVYKSAIYSFRKLKKSFNK</sequence>
<evidence type="ECO:0000256" key="1">
    <source>
        <dbReference type="ARBA" id="ARBA00001946"/>
    </source>
</evidence>
<dbReference type="OrthoDB" id="341477at2759"/>
<evidence type="ECO:0000256" key="11">
    <source>
        <dbReference type="ARBA" id="ARBA00022792"/>
    </source>
</evidence>
<keyword evidence="12" id="KW-0460">Magnesium</keyword>
<dbReference type="Pfam" id="PF09139">
    <property type="entry name" value="Tam41_Mmp37"/>
    <property type="match status" value="2"/>
</dbReference>
<evidence type="ECO:0000256" key="18">
    <source>
        <dbReference type="ARBA" id="ARBA00029893"/>
    </source>
</evidence>
<protein>
    <recommendedName>
        <fullName evidence="7">Phosphatidate cytidylyltransferase, mitochondrial</fullName>
        <ecNumber evidence="6">2.7.7.41</ecNumber>
    </recommendedName>
    <alternativeName>
        <fullName evidence="18">CDP-diacylglycerol synthase</fullName>
    </alternativeName>
</protein>
<dbReference type="PIRSF" id="PIRSF028840">
    <property type="entry name" value="Mmp37"/>
    <property type="match status" value="1"/>
</dbReference>
<evidence type="ECO:0000256" key="7">
    <source>
        <dbReference type="ARBA" id="ARBA00018337"/>
    </source>
</evidence>
<evidence type="ECO:0000256" key="12">
    <source>
        <dbReference type="ARBA" id="ARBA00022842"/>
    </source>
</evidence>